<protein>
    <recommendedName>
        <fullName evidence="1">ASCH domain-containing protein</fullName>
    </recommendedName>
</protein>
<evidence type="ECO:0000259" key="1">
    <source>
        <dbReference type="Pfam" id="PF04266"/>
    </source>
</evidence>
<comment type="caution">
    <text evidence="2">The sequence shown here is derived from an EMBL/GenBank/DDBJ whole genome shotgun (WGS) entry which is preliminary data.</text>
</comment>
<proteinExistence type="predicted"/>
<accession>A0A1G2CTY4</accession>
<organism evidence="2 3">
    <name type="scientific">Candidatus Lloydbacteria bacterium RIFCSPHIGHO2_01_FULL_41_20</name>
    <dbReference type="NCBI Taxonomy" id="1798657"/>
    <lineage>
        <taxon>Bacteria</taxon>
        <taxon>Candidatus Lloydiibacteriota</taxon>
    </lineage>
</organism>
<dbReference type="Pfam" id="PF04266">
    <property type="entry name" value="ASCH"/>
    <property type="match status" value="1"/>
</dbReference>
<dbReference type="SUPFAM" id="SSF88697">
    <property type="entry name" value="PUA domain-like"/>
    <property type="match status" value="1"/>
</dbReference>
<evidence type="ECO:0000313" key="3">
    <source>
        <dbReference type="Proteomes" id="UP000178841"/>
    </source>
</evidence>
<dbReference type="STRING" id="1798657.A2648_01300"/>
<dbReference type="Gene3D" id="2.30.130.30">
    <property type="entry name" value="Hypothetical protein"/>
    <property type="match status" value="1"/>
</dbReference>
<evidence type="ECO:0000313" key="2">
    <source>
        <dbReference type="EMBL" id="OGZ04200.1"/>
    </source>
</evidence>
<sequence>MKRVLRFRAVDKNIFDAIKSGKKKIETRAATVKYKDIKTGDVFVFVCGKSRFERKVKKVFHSKTVEGLLKKYKIKDIRPDIKTKEKFVKSYEAFAGYSQKIRRFGIMAFEV</sequence>
<dbReference type="EMBL" id="MHLH01000010">
    <property type="protein sequence ID" value="OGZ04200.1"/>
    <property type="molecule type" value="Genomic_DNA"/>
</dbReference>
<dbReference type="AlphaFoldDB" id="A0A1G2CTY4"/>
<dbReference type="Proteomes" id="UP000178841">
    <property type="component" value="Unassembled WGS sequence"/>
</dbReference>
<gene>
    <name evidence="2" type="ORF">A2648_01300</name>
</gene>
<dbReference type="InterPro" id="IPR015947">
    <property type="entry name" value="PUA-like_sf"/>
</dbReference>
<dbReference type="InterPro" id="IPR007374">
    <property type="entry name" value="ASCH_domain"/>
</dbReference>
<feature type="domain" description="ASCH" evidence="1">
    <location>
        <begin position="11"/>
        <end position="100"/>
    </location>
</feature>
<reference evidence="2 3" key="1">
    <citation type="journal article" date="2016" name="Nat. Commun.">
        <title>Thousands of microbial genomes shed light on interconnected biogeochemical processes in an aquifer system.</title>
        <authorList>
            <person name="Anantharaman K."/>
            <person name="Brown C.T."/>
            <person name="Hug L.A."/>
            <person name="Sharon I."/>
            <person name="Castelle C.J."/>
            <person name="Probst A.J."/>
            <person name="Thomas B.C."/>
            <person name="Singh A."/>
            <person name="Wilkins M.J."/>
            <person name="Karaoz U."/>
            <person name="Brodie E.L."/>
            <person name="Williams K.H."/>
            <person name="Hubbard S.S."/>
            <person name="Banfield J.F."/>
        </authorList>
    </citation>
    <scope>NUCLEOTIDE SEQUENCE [LARGE SCALE GENOMIC DNA]</scope>
</reference>
<name>A0A1G2CTY4_9BACT</name>